<keyword evidence="5" id="KW-1185">Reference proteome</keyword>
<dbReference type="SUPFAM" id="SSF52499">
    <property type="entry name" value="Isochorismatase-like hydrolases"/>
    <property type="match status" value="1"/>
</dbReference>
<protein>
    <submittedName>
        <fullName evidence="4">Cysteine hydrolase</fullName>
    </submittedName>
</protein>
<evidence type="ECO:0000256" key="2">
    <source>
        <dbReference type="ARBA" id="ARBA00022801"/>
    </source>
</evidence>
<comment type="caution">
    <text evidence="4">The sequence shown here is derived from an EMBL/GenBank/DDBJ whole genome shotgun (WGS) entry which is preliminary data.</text>
</comment>
<dbReference type="EMBL" id="JACOPQ010000001">
    <property type="protein sequence ID" value="MBC5735684.1"/>
    <property type="molecule type" value="Genomic_DNA"/>
</dbReference>
<accession>A0A8J6JI59</accession>
<dbReference type="CDD" id="cd00431">
    <property type="entry name" value="cysteine_hydrolases"/>
    <property type="match status" value="1"/>
</dbReference>
<dbReference type="Proteomes" id="UP000607645">
    <property type="component" value="Unassembled WGS sequence"/>
</dbReference>
<dbReference type="RefSeq" id="WP_155144980.1">
    <property type="nucleotide sequence ID" value="NZ_JACOPQ010000001.1"/>
</dbReference>
<evidence type="ECO:0000256" key="1">
    <source>
        <dbReference type="ARBA" id="ARBA00006336"/>
    </source>
</evidence>
<sequence>MKLLIVIDMQNDFIDGALGTAEAVKIVPAVADKLAARRSEGWKVLFTRDTHGADYLDTQEGRRLSVPHCIWGTEGWQITSSLDVGDAALVDKPTFGSLDLAEAAANLGEPEEIELVGLCTDICVISNAMILKARFPEARVLVDAACCAGVTPESHENALKAMRGCQVDVI</sequence>
<evidence type="ECO:0000313" key="4">
    <source>
        <dbReference type="EMBL" id="MBC5735684.1"/>
    </source>
</evidence>
<dbReference type="AlphaFoldDB" id="A0A8J6JI59"/>
<organism evidence="4 5">
    <name type="scientific">Lawsonibacter faecis</name>
    <dbReference type="NCBI Taxonomy" id="2763052"/>
    <lineage>
        <taxon>Bacteria</taxon>
        <taxon>Bacillati</taxon>
        <taxon>Bacillota</taxon>
        <taxon>Clostridia</taxon>
        <taxon>Eubacteriales</taxon>
        <taxon>Oscillospiraceae</taxon>
        <taxon>Lawsonibacter</taxon>
    </lineage>
</organism>
<dbReference type="InterPro" id="IPR000868">
    <property type="entry name" value="Isochorismatase-like_dom"/>
</dbReference>
<dbReference type="PANTHER" id="PTHR43540">
    <property type="entry name" value="PEROXYUREIDOACRYLATE/UREIDOACRYLATE AMIDOHYDROLASE-RELATED"/>
    <property type="match status" value="1"/>
</dbReference>
<evidence type="ECO:0000313" key="5">
    <source>
        <dbReference type="Proteomes" id="UP000607645"/>
    </source>
</evidence>
<reference evidence="4" key="1">
    <citation type="submission" date="2020-08" db="EMBL/GenBank/DDBJ databases">
        <title>Genome public.</title>
        <authorList>
            <person name="Liu C."/>
            <person name="Sun Q."/>
        </authorList>
    </citation>
    <scope>NUCLEOTIDE SEQUENCE</scope>
    <source>
        <strain evidence="4">NSJ-52</strain>
    </source>
</reference>
<evidence type="ECO:0000259" key="3">
    <source>
        <dbReference type="Pfam" id="PF00857"/>
    </source>
</evidence>
<proteinExistence type="inferred from homology"/>
<dbReference type="Gene3D" id="3.40.50.850">
    <property type="entry name" value="Isochorismatase-like"/>
    <property type="match status" value="1"/>
</dbReference>
<comment type="similarity">
    <text evidence="1">Belongs to the isochorismatase family.</text>
</comment>
<dbReference type="PANTHER" id="PTHR43540:SF6">
    <property type="entry name" value="ISOCHORISMATASE-LIKE DOMAIN-CONTAINING PROTEIN"/>
    <property type="match status" value="1"/>
</dbReference>
<dbReference type="Pfam" id="PF00857">
    <property type="entry name" value="Isochorismatase"/>
    <property type="match status" value="1"/>
</dbReference>
<feature type="domain" description="Isochorismatase-like" evidence="3">
    <location>
        <begin position="3"/>
        <end position="169"/>
    </location>
</feature>
<name>A0A8J6JI59_9FIRM</name>
<dbReference type="GO" id="GO:0016787">
    <property type="term" value="F:hydrolase activity"/>
    <property type="evidence" value="ECO:0007669"/>
    <property type="project" value="UniProtKB-KW"/>
</dbReference>
<dbReference type="InterPro" id="IPR036380">
    <property type="entry name" value="Isochorismatase-like_sf"/>
</dbReference>
<dbReference type="InterPro" id="IPR050272">
    <property type="entry name" value="Isochorismatase-like_hydrls"/>
</dbReference>
<keyword evidence="2 4" id="KW-0378">Hydrolase</keyword>
<gene>
    <name evidence="4" type="ORF">H8S62_01495</name>
</gene>